<comment type="caution">
    <text evidence="7">Lacks conserved residue(s) required for the propagation of feature annotation.</text>
</comment>
<keyword evidence="2" id="KW-0964">Secreted</keyword>
<dbReference type="FunFam" id="3.40.50.410:FF:000004">
    <property type="entry name" value="collagen alpha-6(VI) chain"/>
    <property type="match status" value="1"/>
</dbReference>
<dbReference type="CDD" id="cd01450">
    <property type="entry name" value="vWFA_subfamily_ECM"/>
    <property type="match status" value="1"/>
</dbReference>
<dbReference type="InterPro" id="IPR000742">
    <property type="entry name" value="EGF"/>
</dbReference>
<dbReference type="FunFam" id="2.10.25.10:FF:000525">
    <property type="entry name" value="Fat-like cadherin-related tumor suppressor homolog"/>
    <property type="match status" value="1"/>
</dbReference>
<dbReference type="Pfam" id="PF00008">
    <property type="entry name" value="EGF"/>
    <property type="match status" value="2"/>
</dbReference>
<reference evidence="12" key="1">
    <citation type="journal article" date="2023" name="Mol. Biol. Evol.">
        <title>Third-Generation Sequencing Reveals the Adaptive Role of the Epigenome in Three Deep-Sea Polychaetes.</title>
        <authorList>
            <person name="Perez M."/>
            <person name="Aroh O."/>
            <person name="Sun Y."/>
            <person name="Lan Y."/>
            <person name="Juniper S.K."/>
            <person name="Young C.R."/>
            <person name="Angers B."/>
            <person name="Qian P.Y."/>
        </authorList>
    </citation>
    <scope>NUCLEOTIDE SEQUENCE</scope>
    <source>
        <strain evidence="12">P08H-3</strain>
    </source>
</reference>
<evidence type="ECO:0000259" key="10">
    <source>
        <dbReference type="PROSITE" id="PS50026"/>
    </source>
</evidence>
<evidence type="ECO:0000256" key="7">
    <source>
        <dbReference type="PROSITE-ProRule" id="PRU00076"/>
    </source>
</evidence>
<dbReference type="InterPro" id="IPR002557">
    <property type="entry name" value="Chitin-bd_dom"/>
</dbReference>
<evidence type="ECO:0000256" key="9">
    <source>
        <dbReference type="SAM" id="SignalP"/>
    </source>
</evidence>
<organism evidence="12 13">
    <name type="scientific">Paralvinella palmiformis</name>
    <dbReference type="NCBI Taxonomy" id="53620"/>
    <lineage>
        <taxon>Eukaryota</taxon>
        <taxon>Metazoa</taxon>
        <taxon>Spiralia</taxon>
        <taxon>Lophotrochozoa</taxon>
        <taxon>Annelida</taxon>
        <taxon>Polychaeta</taxon>
        <taxon>Sedentaria</taxon>
        <taxon>Canalipalpata</taxon>
        <taxon>Terebellida</taxon>
        <taxon>Terebelliformia</taxon>
        <taxon>Alvinellidae</taxon>
        <taxon>Paralvinella</taxon>
    </lineage>
</organism>
<evidence type="ECO:0000259" key="11">
    <source>
        <dbReference type="PROSITE" id="PS50234"/>
    </source>
</evidence>
<keyword evidence="3 9" id="KW-0732">Signal</keyword>
<dbReference type="SUPFAM" id="SSF53300">
    <property type="entry name" value="vWA-like"/>
    <property type="match status" value="1"/>
</dbReference>
<feature type="signal peptide" evidence="9">
    <location>
        <begin position="1"/>
        <end position="20"/>
    </location>
</feature>
<comment type="subcellular location">
    <subcellularLocation>
        <location evidence="1">Secreted</location>
    </subcellularLocation>
</comment>
<evidence type="ECO:0000256" key="8">
    <source>
        <dbReference type="SAM" id="MobiDB-lite"/>
    </source>
</evidence>
<dbReference type="EMBL" id="JAODUP010001285">
    <property type="protein sequence ID" value="KAK2140645.1"/>
    <property type="molecule type" value="Genomic_DNA"/>
</dbReference>
<feature type="disulfide bond" evidence="7">
    <location>
        <begin position="550"/>
        <end position="559"/>
    </location>
</feature>
<feature type="domain" description="EGF-like" evidence="10">
    <location>
        <begin position="485"/>
        <end position="520"/>
    </location>
</feature>
<dbReference type="GO" id="GO:0005509">
    <property type="term" value="F:calcium ion binding"/>
    <property type="evidence" value="ECO:0007669"/>
    <property type="project" value="InterPro"/>
</dbReference>
<dbReference type="SMART" id="SM00179">
    <property type="entry name" value="EGF_CA"/>
    <property type="match status" value="2"/>
</dbReference>
<feature type="compositionally biased region" description="Low complexity" evidence="8">
    <location>
        <begin position="781"/>
        <end position="793"/>
    </location>
</feature>
<sequence length="1045" mass="114262">MVKAIIILVVLLGLVTLGTTTEDGTLTPGGSGSQLVESACDRIQASCIFDDDKLLLRRIAYVESLDGLDPDAYRDGYHGGIWQVDQGFFDTTKSTSAEHELYPYIEEIHSKFSIDWQTVTWQDCRRPLVSALAARLYIQYTSRENNNGIPRDISSQADFWKTYYRTSGSTQDYIDKCNALETGCESTHGADIVFVLDGSGSIGHTHFEEIKEFVKDVVASFEIGSYQIGVIQYSSRVYTEFNLNTYSTRDEIVNAVDDIRYRGGSTYTHLALQKLVDEAYLPINGGRPEGIPKVSIVLTDGRSNSPSSTITEAERAHRAGIIMLAVGVGSSIDQTELEAIASEPKCLHLFLLTGFNEIEDLKYAIEKRTCEAPIVVQPGHNGTDTGGRIPPGDNINCQIKIPSAGATVMLSTHSGTHSTLFLAQDTYPSSVYYEERLDSTPHTPGVVYIRNPHASTLNNEWILFCNLVGANGTETNFTFGVRPGDTTHCDDDPCANGICVELVDGFRCDCYDGYTGRLCDSVIPNPCRPNPCENGGSCTPTSDVDFTCTCPSGYIGARCEQLLTTTVRTTPSTGYDCEANNPCTPENIDEGNFYFPHHDPEKFVQCDEHGGCFVMPCAPGTVWDPDAYTCNHAPSQAPSPSSTTTESSETGYDCDANNPCTPENIDEGNFYFPHHDPEKFVQCDEHGGCFVMPCAPGTVWDPEAYTCNHAPAPPSNGYDCDANNPCTSENIEQGNFYFPHHDPEKFVQCDEHGGCFVMPCAPGTVWDPDAYTCNHAPSQAPSPSSTTTESSETGYDCDANNPCTPENIDEGNFYFPHHDPEKFVQCDEHGGCFVMPCAPGTVWDPDAYTCNHAPSQAPSPSSTTTESSETGYDCDANNPCTPENIDEGNFYFPHHVPEKFVQCDEHGGCFVMPCAPGTVWDPDAYTCNHAPSQAPSPSSTTTESSETGYDCDANNPCTPENIDEGNFYFPHHDPEKFVQCDEHGGCFVMPCAPGTVWDPEAYTCNHAPAPPSNGNDCDANNPCTSENIEQGNFYFPHHDPEKFVQ</sequence>
<protein>
    <recommendedName>
        <fullName evidence="14">Chitinase</fullName>
    </recommendedName>
</protein>
<dbReference type="SUPFAM" id="SSF57625">
    <property type="entry name" value="Invertebrate chitin-binding proteins"/>
    <property type="match status" value="3"/>
</dbReference>
<evidence type="ECO:0000313" key="12">
    <source>
        <dbReference type="EMBL" id="KAK2140645.1"/>
    </source>
</evidence>
<feature type="domain" description="EGF-like" evidence="10">
    <location>
        <begin position="523"/>
        <end position="560"/>
    </location>
</feature>
<keyword evidence="13" id="KW-1185">Reference proteome</keyword>
<dbReference type="SMART" id="SM00494">
    <property type="entry name" value="ChtBD2"/>
    <property type="match status" value="6"/>
</dbReference>
<gene>
    <name evidence="12" type="ORF">LSH36_1285g00055</name>
</gene>
<feature type="compositionally biased region" description="Low complexity" evidence="8">
    <location>
        <begin position="935"/>
        <end position="947"/>
    </location>
</feature>
<accession>A0AAD9IV38</accession>
<dbReference type="InterPro" id="IPR036465">
    <property type="entry name" value="vWFA_dom_sf"/>
</dbReference>
<dbReference type="GO" id="GO:0005576">
    <property type="term" value="C:extracellular region"/>
    <property type="evidence" value="ECO:0007669"/>
    <property type="project" value="UniProtKB-SubCell"/>
</dbReference>
<evidence type="ECO:0000313" key="13">
    <source>
        <dbReference type="Proteomes" id="UP001208570"/>
    </source>
</evidence>
<evidence type="ECO:0000256" key="6">
    <source>
        <dbReference type="ARBA" id="ARBA00023180"/>
    </source>
</evidence>
<dbReference type="Proteomes" id="UP001208570">
    <property type="component" value="Unassembled WGS sequence"/>
</dbReference>
<keyword evidence="4" id="KW-0677">Repeat</keyword>
<evidence type="ECO:0000256" key="5">
    <source>
        <dbReference type="ARBA" id="ARBA00023157"/>
    </source>
</evidence>
<dbReference type="PANTHER" id="PTHR24020:SF20">
    <property type="entry name" value="PH DOMAIN-CONTAINING PROTEIN"/>
    <property type="match status" value="1"/>
</dbReference>
<dbReference type="SMART" id="SM00327">
    <property type="entry name" value="VWA"/>
    <property type="match status" value="1"/>
</dbReference>
<dbReference type="InterPro" id="IPR050525">
    <property type="entry name" value="ECM_Assembly_Org"/>
</dbReference>
<evidence type="ECO:0000256" key="4">
    <source>
        <dbReference type="ARBA" id="ARBA00022737"/>
    </source>
</evidence>
<feature type="chain" id="PRO_5042184362" description="Chitinase" evidence="9">
    <location>
        <begin position="21"/>
        <end position="1045"/>
    </location>
</feature>
<feature type="disulfide bond" evidence="7">
    <location>
        <begin position="510"/>
        <end position="519"/>
    </location>
</feature>
<name>A0AAD9IV38_9ANNE</name>
<dbReference type="SMART" id="SM00181">
    <property type="entry name" value="EGF"/>
    <property type="match status" value="2"/>
</dbReference>
<dbReference type="Gene3D" id="3.40.50.410">
    <property type="entry name" value="von Willebrand factor, type A domain"/>
    <property type="match status" value="1"/>
</dbReference>
<dbReference type="InterPro" id="IPR036508">
    <property type="entry name" value="Chitin-bd_dom_sf"/>
</dbReference>
<dbReference type="SUPFAM" id="SSF57196">
    <property type="entry name" value="EGF/Laminin"/>
    <property type="match status" value="2"/>
</dbReference>
<comment type="caution">
    <text evidence="12">The sequence shown here is derived from an EMBL/GenBank/DDBJ whole genome shotgun (WGS) entry which is preliminary data.</text>
</comment>
<proteinExistence type="predicted"/>
<feature type="region of interest" description="Disordered" evidence="8">
    <location>
        <begin position="853"/>
        <end position="875"/>
    </location>
</feature>
<feature type="domain" description="VWFA" evidence="11">
    <location>
        <begin position="191"/>
        <end position="365"/>
    </location>
</feature>
<dbReference type="Gene3D" id="2.10.25.10">
    <property type="entry name" value="Laminin"/>
    <property type="match status" value="2"/>
</dbReference>
<evidence type="ECO:0008006" key="14">
    <source>
        <dbReference type="Google" id="ProtNLM"/>
    </source>
</evidence>
<dbReference type="CDD" id="cd00054">
    <property type="entry name" value="EGF_CA"/>
    <property type="match status" value="2"/>
</dbReference>
<dbReference type="PROSITE" id="PS00022">
    <property type="entry name" value="EGF_1"/>
    <property type="match status" value="2"/>
</dbReference>
<feature type="compositionally biased region" description="Low complexity" evidence="8">
    <location>
        <begin position="858"/>
        <end position="870"/>
    </location>
</feature>
<dbReference type="PANTHER" id="PTHR24020">
    <property type="entry name" value="COLLAGEN ALPHA"/>
    <property type="match status" value="1"/>
</dbReference>
<dbReference type="Pfam" id="PF00092">
    <property type="entry name" value="VWA"/>
    <property type="match status" value="1"/>
</dbReference>
<dbReference type="InterPro" id="IPR002035">
    <property type="entry name" value="VWF_A"/>
</dbReference>
<evidence type="ECO:0000256" key="3">
    <source>
        <dbReference type="ARBA" id="ARBA00022729"/>
    </source>
</evidence>
<dbReference type="PRINTS" id="PR00453">
    <property type="entry name" value="VWFADOMAIN"/>
</dbReference>
<evidence type="ECO:0000256" key="2">
    <source>
        <dbReference type="ARBA" id="ARBA00022525"/>
    </source>
</evidence>
<feature type="disulfide bond" evidence="7">
    <location>
        <begin position="489"/>
        <end position="499"/>
    </location>
</feature>
<keyword evidence="5 7" id="KW-1015">Disulfide bond</keyword>
<feature type="region of interest" description="Disordered" evidence="8">
    <location>
        <begin position="776"/>
        <end position="801"/>
    </location>
</feature>
<dbReference type="Gene3D" id="2.170.140.10">
    <property type="entry name" value="Chitin binding domain"/>
    <property type="match status" value="2"/>
</dbReference>
<dbReference type="PROSITE" id="PS50026">
    <property type="entry name" value="EGF_3"/>
    <property type="match status" value="2"/>
</dbReference>
<dbReference type="AlphaFoldDB" id="A0AAD9IV38"/>
<dbReference type="PROSITE" id="PS50234">
    <property type="entry name" value="VWFA"/>
    <property type="match status" value="1"/>
</dbReference>
<dbReference type="InterPro" id="IPR001881">
    <property type="entry name" value="EGF-like_Ca-bd_dom"/>
</dbReference>
<evidence type="ECO:0000256" key="1">
    <source>
        <dbReference type="ARBA" id="ARBA00004613"/>
    </source>
</evidence>
<feature type="region of interest" description="Disordered" evidence="8">
    <location>
        <begin position="930"/>
        <end position="949"/>
    </location>
</feature>
<keyword evidence="6" id="KW-0325">Glycoprotein</keyword>
<keyword evidence="7" id="KW-0245">EGF-like domain</keyword>
<dbReference type="GO" id="GO:0008061">
    <property type="term" value="F:chitin binding"/>
    <property type="evidence" value="ECO:0007669"/>
    <property type="project" value="InterPro"/>
</dbReference>
<dbReference type="PROSITE" id="PS01186">
    <property type="entry name" value="EGF_2"/>
    <property type="match status" value="2"/>
</dbReference>